<protein>
    <submittedName>
        <fullName evidence="1">Uncharacterized protein</fullName>
    </submittedName>
</protein>
<organism evidence="1 2">
    <name type="scientific">Ixodes persulcatus</name>
    <name type="common">Taiga tick</name>
    <dbReference type="NCBI Taxonomy" id="34615"/>
    <lineage>
        <taxon>Eukaryota</taxon>
        <taxon>Metazoa</taxon>
        <taxon>Ecdysozoa</taxon>
        <taxon>Arthropoda</taxon>
        <taxon>Chelicerata</taxon>
        <taxon>Arachnida</taxon>
        <taxon>Acari</taxon>
        <taxon>Parasitiformes</taxon>
        <taxon>Ixodida</taxon>
        <taxon>Ixodoidea</taxon>
        <taxon>Ixodidae</taxon>
        <taxon>Ixodinae</taxon>
        <taxon>Ixodes</taxon>
    </lineage>
</organism>
<proteinExistence type="predicted"/>
<evidence type="ECO:0000313" key="1">
    <source>
        <dbReference type="EMBL" id="KAG0409752.1"/>
    </source>
</evidence>
<evidence type="ECO:0000313" key="2">
    <source>
        <dbReference type="Proteomes" id="UP000805193"/>
    </source>
</evidence>
<dbReference type="EMBL" id="JABSTQ010011595">
    <property type="protein sequence ID" value="KAG0409752.1"/>
    <property type="molecule type" value="Genomic_DNA"/>
</dbReference>
<accession>A0AC60NRM1</accession>
<dbReference type="Proteomes" id="UP000805193">
    <property type="component" value="Unassembled WGS sequence"/>
</dbReference>
<comment type="caution">
    <text evidence="1">The sequence shown here is derived from an EMBL/GenBank/DDBJ whole genome shotgun (WGS) entry which is preliminary data.</text>
</comment>
<reference evidence="1 2" key="1">
    <citation type="journal article" date="2020" name="Cell">
        <title>Large-Scale Comparative Analyses of Tick Genomes Elucidate Their Genetic Diversity and Vector Capacities.</title>
        <authorList>
            <consortium name="Tick Genome and Microbiome Consortium (TIGMIC)"/>
            <person name="Jia N."/>
            <person name="Wang J."/>
            <person name="Shi W."/>
            <person name="Du L."/>
            <person name="Sun Y."/>
            <person name="Zhan W."/>
            <person name="Jiang J.F."/>
            <person name="Wang Q."/>
            <person name="Zhang B."/>
            <person name="Ji P."/>
            <person name="Bell-Sakyi L."/>
            <person name="Cui X.M."/>
            <person name="Yuan T.T."/>
            <person name="Jiang B.G."/>
            <person name="Yang W.F."/>
            <person name="Lam T.T."/>
            <person name="Chang Q.C."/>
            <person name="Ding S.J."/>
            <person name="Wang X.J."/>
            <person name="Zhu J.G."/>
            <person name="Ruan X.D."/>
            <person name="Zhao L."/>
            <person name="Wei J.T."/>
            <person name="Ye R.Z."/>
            <person name="Que T.C."/>
            <person name="Du C.H."/>
            <person name="Zhou Y.H."/>
            <person name="Cheng J.X."/>
            <person name="Dai P.F."/>
            <person name="Guo W.B."/>
            <person name="Han X.H."/>
            <person name="Huang E.J."/>
            <person name="Li L.F."/>
            <person name="Wei W."/>
            <person name="Gao Y.C."/>
            <person name="Liu J.Z."/>
            <person name="Shao H.Z."/>
            <person name="Wang X."/>
            <person name="Wang C.C."/>
            <person name="Yang T.C."/>
            <person name="Huo Q.B."/>
            <person name="Li W."/>
            <person name="Chen H.Y."/>
            <person name="Chen S.E."/>
            <person name="Zhou L.G."/>
            <person name="Ni X.B."/>
            <person name="Tian J.H."/>
            <person name="Sheng Y."/>
            <person name="Liu T."/>
            <person name="Pan Y.S."/>
            <person name="Xia L.Y."/>
            <person name="Li J."/>
            <person name="Zhao F."/>
            <person name="Cao W.C."/>
        </authorList>
    </citation>
    <scope>NUCLEOTIDE SEQUENCE [LARGE SCALE GENOMIC DNA]</scope>
    <source>
        <strain evidence="1">Iper-2018</strain>
    </source>
</reference>
<name>A0AC60NRM1_IXOPE</name>
<keyword evidence="2" id="KW-1185">Reference proteome</keyword>
<gene>
    <name evidence="1" type="ORF">HPB47_013135</name>
</gene>
<sequence>MKSGGLRGILQPPVSGKAISGSRGGGGREEDLGPAIDDRAHPAQRGPSVWALDSEGSESAGGAFRLNLSRERQRQRHGTEYIQSTRGVRCNAGVNPI</sequence>